<comment type="caution">
    <text evidence="2">The sequence shown here is derived from an EMBL/GenBank/DDBJ whole genome shotgun (WGS) entry which is preliminary data.</text>
</comment>
<sequence>MPAPEVVEASSDSAWALFNELAQAPVEPAFQPTAPASAATPLVKGDRRYAPTVPSPLTASAPARPQPTHAIKGITVAEAMVEARRNNRLCPQPLLWKQLYDMLPDKVQGDHGWQPQPPLIGSAWSSTPPLVKRMCLRDHIEWAEGHGVLDEVHAFLKALPETDWHHMGD</sequence>
<evidence type="ECO:0000313" key="2">
    <source>
        <dbReference type="EMBL" id="MBG9390367.1"/>
    </source>
</evidence>
<dbReference type="Proteomes" id="UP000651050">
    <property type="component" value="Unassembled WGS sequence"/>
</dbReference>
<organism evidence="2 3">
    <name type="scientific">Caenimonas aquaedulcis</name>
    <dbReference type="NCBI Taxonomy" id="2793270"/>
    <lineage>
        <taxon>Bacteria</taxon>
        <taxon>Pseudomonadati</taxon>
        <taxon>Pseudomonadota</taxon>
        <taxon>Betaproteobacteria</taxon>
        <taxon>Burkholderiales</taxon>
        <taxon>Comamonadaceae</taxon>
        <taxon>Caenimonas</taxon>
    </lineage>
</organism>
<evidence type="ECO:0000313" key="3">
    <source>
        <dbReference type="Proteomes" id="UP000651050"/>
    </source>
</evidence>
<dbReference type="EMBL" id="JADWYS010000001">
    <property type="protein sequence ID" value="MBG9390367.1"/>
    <property type="molecule type" value="Genomic_DNA"/>
</dbReference>
<accession>A0A931H8J4</accession>
<evidence type="ECO:0000256" key="1">
    <source>
        <dbReference type="SAM" id="MobiDB-lite"/>
    </source>
</evidence>
<dbReference type="AlphaFoldDB" id="A0A931H8J4"/>
<gene>
    <name evidence="2" type="ORF">I5803_20220</name>
</gene>
<protein>
    <submittedName>
        <fullName evidence="2">Uncharacterized protein</fullName>
    </submittedName>
</protein>
<dbReference type="RefSeq" id="WP_196988108.1">
    <property type="nucleotide sequence ID" value="NZ_JADWYS010000001.1"/>
</dbReference>
<keyword evidence="3" id="KW-1185">Reference proteome</keyword>
<name>A0A931H8J4_9BURK</name>
<proteinExistence type="predicted"/>
<reference evidence="2" key="1">
    <citation type="submission" date="2020-11" db="EMBL/GenBank/DDBJ databases">
        <title>Bacterial whole genome sequence for Caenimonas sp. DR4.4.</title>
        <authorList>
            <person name="Le V."/>
            <person name="Ko S.-R."/>
            <person name="Ahn C.-Y."/>
            <person name="Oh H.-M."/>
        </authorList>
    </citation>
    <scope>NUCLEOTIDE SEQUENCE</scope>
    <source>
        <strain evidence="2">DR4.4</strain>
    </source>
</reference>
<feature type="region of interest" description="Disordered" evidence="1">
    <location>
        <begin position="37"/>
        <end position="66"/>
    </location>
</feature>